<organism evidence="2 3">
    <name type="scientific">Glossina palpalis gambiensis</name>
    <dbReference type="NCBI Taxonomy" id="67801"/>
    <lineage>
        <taxon>Eukaryota</taxon>
        <taxon>Metazoa</taxon>
        <taxon>Ecdysozoa</taxon>
        <taxon>Arthropoda</taxon>
        <taxon>Hexapoda</taxon>
        <taxon>Insecta</taxon>
        <taxon>Pterygota</taxon>
        <taxon>Neoptera</taxon>
        <taxon>Endopterygota</taxon>
        <taxon>Diptera</taxon>
        <taxon>Brachycera</taxon>
        <taxon>Muscomorpha</taxon>
        <taxon>Hippoboscoidea</taxon>
        <taxon>Glossinidae</taxon>
        <taxon>Glossina</taxon>
    </lineage>
</organism>
<dbReference type="VEuPathDB" id="VectorBase:GPPI041570"/>
<sequence>MNKILFRALLLTLVKENYADTIKPFLTVHRKAENSQESLIEAQRNSTKMRKVNQYITALNGFLHNYWIEHFTPTEEWRLVKFRGDNSLSHKAIIVEGFAGKNIADIPTVFHLSKANITTAAKGFKCTENMKEHSLKLVSRFKTIN</sequence>
<name>A0A1B0BVB1_9MUSC</name>
<dbReference type="AlphaFoldDB" id="A0A1B0BVB1"/>
<feature type="chain" id="PRO_5008405174" evidence="1">
    <location>
        <begin position="20"/>
        <end position="145"/>
    </location>
</feature>
<reference evidence="3" key="1">
    <citation type="submission" date="2015-01" db="EMBL/GenBank/DDBJ databases">
        <authorList>
            <person name="Aksoy S."/>
            <person name="Warren W."/>
            <person name="Wilson R.K."/>
        </authorList>
    </citation>
    <scope>NUCLEOTIDE SEQUENCE [LARGE SCALE GENOMIC DNA]</scope>
    <source>
        <strain evidence="3">IAEA</strain>
    </source>
</reference>
<proteinExistence type="predicted"/>
<evidence type="ECO:0000313" key="3">
    <source>
        <dbReference type="Proteomes" id="UP000092460"/>
    </source>
</evidence>
<accession>A0A1B0BVB1</accession>
<evidence type="ECO:0000313" key="2">
    <source>
        <dbReference type="EnsemblMetazoa" id="GPPI041570-PA"/>
    </source>
</evidence>
<keyword evidence="3" id="KW-1185">Reference proteome</keyword>
<dbReference type="EMBL" id="JXJN01021173">
    <property type="status" value="NOT_ANNOTATED_CDS"/>
    <property type="molecule type" value="Genomic_DNA"/>
</dbReference>
<dbReference type="Proteomes" id="UP000092460">
    <property type="component" value="Unassembled WGS sequence"/>
</dbReference>
<dbReference type="EnsemblMetazoa" id="GPPI041570-RA">
    <property type="protein sequence ID" value="GPPI041570-PA"/>
    <property type="gene ID" value="GPPI041570"/>
</dbReference>
<feature type="signal peptide" evidence="1">
    <location>
        <begin position="1"/>
        <end position="19"/>
    </location>
</feature>
<reference evidence="2" key="2">
    <citation type="submission" date="2020-05" db="UniProtKB">
        <authorList>
            <consortium name="EnsemblMetazoa"/>
        </authorList>
    </citation>
    <scope>IDENTIFICATION</scope>
    <source>
        <strain evidence="2">IAEA</strain>
    </source>
</reference>
<keyword evidence="1" id="KW-0732">Signal</keyword>
<evidence type="ECO:0000256" key="1">
    <source>
        <dbReference type="SAM" id="SignalP"/>
    </source>
</evidence>
<protein>
    <submittedName>
        <fullName evidence="2">Uncharacterized protein</fullName>
    </submittedName>
</protein>